<reference evidence="1 2" key="1">
    <citation type="submission" date="2023-08" db="EMBL/GenBank/DDBJ databases">
        <title>Rhodoferax potami sp. nov. and Rhodoferax mekongensis sp. nov., isolated from the Mekong River in Thailand.</title>
        <authorList>
            <person name="Kitikhun S."/>
            <person name="Charoenyingcharoen P."/>
            <person name="Siriarchawattana P."/>
            <person name="Likhitrattanapisal S."/>
            <person name="Nilsakha T."/>
            <person name="Chanpet A."/>
            <person name="Rattanawaree P."/>
            <person name="Ingsriswang S."/>
        </authorList>
    </citation>
    <scope>NUCLEOTIDE SEQUENCE [LARGE SCALE GENOMIC DNA]</scope>
    <source>
        <strain evidence="1 2">TBRC 17660</strain>
    </source>
</reference>
<evidence type="ECO:0000313" key="1">
    <source>
        <dbReference type="EMBL" id="MDT7518838.1"/>
    </source>
</evidence>
<dbReference type="RefSeq" id="WP_313874554.1">
    <property type="nucleotide sequence ID" value="NZ_JAVBIJ010000001.1"/>
</dbReference>
<sequence length="73" mass="8295">MNWFTALSTRLFRPKPRTAEQRARDLLRAVDAGGLPLNVAVVNHIARELGLDVSRKARMPETIERIRKVMAGR</sequence>
<proteinExistence type="predicted"/>
<name>A0ABU3KMY6_9BURK</name>
<organism evidence="1 2">
    <name type="scientific">Rhodoferax potami</name>
    <dbReference type="NCBI Taxonomy" id="3068338"/>
    <lineage>
        <taxon>Bacteria</taxon>
        <taxon>Pseudomonadati</taxon>
        <taxon>Pseudomonadota</taxon>
        <taxon>Betaproteobacteria</taxon>
        <taxon>Burkholderiales</taxon>
        <taxon>Comamonadaceae</taxon>
        <taxon>Rhodoferax</taxon>
    </lineage>
</organism>
<dbReference type="EMBL" id="JAVBIK010000001">
    <property type="protein sequence ID" value="MDT7518838.1"/>
    <property type="molecule type" value="Genomic_DNA"/>
</dbReference>
<protein>
    <submittedName>
        <fullName evidence="1">Uncharacterized protein</fullName>
    </submittedName>
</protein>
<gene>
    <name evidence="1" type="ORF">RAE19_08980</name>
</gene>
<keyword evidence="2" id="KW-1185">Reference proteome</keyword>
<accession>A0ABU3KMY6</accession>
<dbReference type="Proteomes" id="UP001321700">
    <property type="component" value="Unassembled WGS sequence"/>
</dbReference>
<evidence type="ECO:0000313" key="2">
    <source>
        <dbReference type="Proteomes" id="UP001321700"/>
    </source>
</evidence>
<comment type="caution">
    <text evidence="1">The sequence shown here is derived from an EMBL/GenBank/DDBJ whole genome shotgun (WGS) entry which is preliminary data.</text>
</comment>